<comment type="caution">
    <text evidence="1">The sequence shown here is derived from an EMBL/GenBank/DDBJ whole genome shotgun (WGS) entry which is preliminary data.</text>
</comment>
<dbReference type="AlphaFoldDB" id="A0A1V2GYA7"/>
<dbReference type="Proteomes" id="UP000188879">
    <property type="component" value="Unassembled WGS sequence"/>
</dbReference>
<accession>A0A1V2GYA7</accession>
<evidence type="ECO:0000313" key="1">
    <source>
        <dbReference type="EMBL" id="ONG50045.1"/>
    </source>
</evidence>
<dbReference type="EMBL" id="MLCO01000211">
    <property type="protein sequence ID" value="ONG50045.1"/>
    <property type="molecule type" value="Genomic_DNA"/>
</dbReference>
<name>A0A1V2GYA7_9PROT</name>
<protein>
    <recommendedName>
        <fullName evidence="3">Tat pathway signal protein</fullName>
    </recommendedName>
</protein>
<organism evidence="1 2">
    <name type="scientific">Teichococcus deserti</name>
    <dbReference type="NCBI Taxonomy" id="1817963"/>
    <lineage>
        <taxon>Bacteria</taxon>
        <taxon>Pseudomonadati</taxon>
        <taxon>Pseudomonadota</taxon>
        <taxon>Alphaproteobacteria</taxon>
        <taxon>Acetobacterales</taxon>
        <taxon>Roseomonadaceae</taxon>
        <taxon>Roseomonas</taxon>
    </lineage>
</organism>
<sequence>MTLAGLTFLGQPAAAQTDTDGSFNLTNRSGRTIERLYASPQRSRNWGENRLPASGLANGADFAVRMPPTGGCRTDLRMVYEGGLTEEKRDVDTCFDRDVTIGTPARTGTLQRDASGKPVTPRGNPSFELVNDGSRQIREFFASPTTSDDWGEDRLGQDVVEPGDRLHIRLPNGPCQYDLRVVWSNGRSDERRDVNLCEMNEVSFK</sequence>
<reference evidence="1 2" key="1">
    <citation type="submission" date="2016-10" db="EMBL/GenBank/DDBJ databases">
        <title>Draft Genome sequence of Roseomonas sp. strain M3.</title>
        <authorList>
            <person name="Subhash Y."/>
            <person name="Lee S."/>
        </authorList>
    </citation>
    <scope>NUCLEOTIDE SEQUENCE [LARGE SCALE GENOMIC DNA]</scope>
    <source>
        <strain evidence="1 2">M3</strain>
    </source>
</reference>
<gene>
    <name evidence="1" type="ORF">BKE38_19800</name>
</gene>
<evidence type="ECO:0008006" key="3">
    <source>
        <dbReference type="Google" id="ProtNLM"/>
    </source>
</evidence>
<keyword evidence="2" id="KW-1185">Reference proteome</keyword>
<evidence type="ECO:0000313" key="2">
    <source>
        <dbReference type="Proteomes" id="UP000188879"/>
    </source>
</evidence>
<proteinExistence type="predicted"/>